<dbReference type="Gramene" id="ERM93392">
    <property type="protein sequence ID" value="ERM93392"/>
    <property type="gene ID" value="AMTR_s05569p00002680"/>
</dbReference>
<evidence type="ECO:0000313" key="2">
    <source>
        <dbReference type="EMBL" id="ERM93392.1"/>
    </source>
</evidence>
<proteinExistence type="predicted"/>
<dbReference type="Proteomes" id="UP000017836">
    <property type="component" value="Unassembled WGS sequence"/>
</dbReference>
<keyword evidence="3" id="KW-1185">Reference proteome</keyword>
<organism evidence="2 3">
    <name type="scientific">Amborella trichopoda</name>
    <dbReference type="NCBI Taxonomy" id="13333"/>
    <lineage>
        <taxon>Eukaryota</taxon>
        <taxon>Viridiplantae</taxon>
        <taxon>Streptophyta</taxon>
        <taxon>Embryophyta</taxon>
        <taxon>Tracheophyta</taxon>
        <taxon>Spermatophyta</taxon>
        <taxon>Magnoliopsida</taxon>
        <taxon>Amborellales</taxon>
        <taxon>Amborellaceae</taxon>
        <taxon>Amborella</taxon>
    </lineage>
</organism>
<sequence length="82" mass="9366">YADGEYAAEQPQGLPAVIAELTRWAAQNLELTFESEINVGSRRKTQTEAPDHKMQHNKGRTKRLREGRSESIRMEAGRRGER</sequence>
<name>U5CZL0_AMBTC</name>
<feature type="region of interest" description="Disordered" evidence="1">
    <location>
        <begin position="38"/>
        <end position="82"/>
    </location>
</feature>
<evidence type="ECO:0000313" key="3">
    <source>
        <dbReference type="Proteomes" id="UP000017836"/>
    </source>
</evidence>
<dbReference type="EMBL" id="KI397792">
    <property type="protein sequence ID" value="ERM93392.1"/>
    <property type="molecule type" value="Genomic_DNA"/>
</dbReference>
<gene>
    <name evidence="2" type="ORF">AMTR_s05569p00002680</name>
</gene>
<feature type="compositionally biased region" description="Basic and acidic residues" evidence="1">
    <location>
        <begin position="64"/>
        <end position="82"/>
    </location>
</feature>
<accession>U5CZL0</accession>
<dbReference type="AlphaFoldDB" id="U5CZL0"/>
<feature type="non-terminal residue" evidence="2">
    <location>
        <position position="1"/>
    </location>
</feature>
<protein>
    <submittedName>
        <fullName evidence="2">Uncharacterized protein</fullName>
    </submittedName>
</protein>
<evidence type="ECO:0000256" key="1">
    <source>
        <dbReference type="SAM" id="MobiDB-lite"/>
    </source>
</evidence>
<feature type="compositionally biased region" description="Basic and acidic residues" evidence="1">
    <location>
        <begin position="45"/>
        <end position="54"/>
    </location>
</feature>
<reference evidence="3" key="1">
    <citation type="journal article" date="2013" name="Science">
        <title>The Amborella genome and the evolution of flowering plants.</title>
        <authorList>
            <consortium name="Amborella Genome Project"/>
        </authorList>
    </citation>
    <scope>NUCLEOTIDE SEQUENCE [LARGE SCALE GENOMIC DNA]</scope>
</reference>
<dbReference type="HOGENOM" id="CLU_2565114_0_0_1"/>